<evidence type="ECO:0000259" key="1">
    <source>
        <dbReference type="Pfam" id="PF03235"/>
    </source>
</evidence>
<evidence type="ECO:0000313" key="3">
    <source>
        <dbReference type="EMBL" id="KYC40738.1"/>
    </source>
</evidence>
<sequence>MEISRAFSTVSESVSYFFRRPGIGYYIPLYQREYSWDEENIEQLMDDICSGVKDLLDSADTLHFMGTIILVTENDVENNVKPQDPRALPTRIDNVIDGQQRLSTITLLACCLYRRICEITKQLPERDEMEELQEASNTYLNTLLDVFSVDLMRGKPNRKPILIRGSIDGWTLSGDDNKHYKSDVSSFLASFICAIYLNPNQYPDPRKNSLVADNLKAMKFWLDKIENAHKLSTEDFPPAWDILEKVNQVDLWSYQRPDLVNLIQHRNTPMTDEQEKVCSLVQLFAFCYFLLERCCLTLIQPVSQVRAFDMFQSLNATGTPLTALETFKPLVVNYVDSKGNGFQGSKSEEYFTQVEKLMSTLRSASSKNKRTNEYLNLFALAYDGKKLSKQFSAQRNWLIDEYIKEDKISFREEFVRRMSDTANYCSKLIYSSNKKNLYSALTEIQNVAEPERKEAILCLLYLQDAGHKMANTILSRFYALILRNEPNSEREFVFTCKTVAAFFTIWRSALPNTGLDDVYRDLLHEKMSWKKGNAELTVENLRKYFRKKLDDKGIGNKDDWKKKAVQYLRYDNAKQVCRFVLFVTSHDTIPDPSALGLMKNGMLHSSPYLEPSKWDDENFKHIEHVAPKSQTRNSIWDKALYENDDYEQIGNLTLLPKEINSSASNKGWIEKWIYYRHLAETDPDILKKLKKEAEKHGVNLCEDTIKLLQKTSHKHHIVPIVQLGASGKWDKAFVEKRTERICDILWDRMYDWLT</sequence>
<organism evidence="3 4">
    <name type="scientific">Scytonema hofmannii PCC 7110</name>
    <dbReference type="NCBI Taxonomy" id="128403"/>
    <lineage>
        <taxon>Bacteria</taxon>
        <taxon>Bacillati</taxon>
        <taxon>Cyanobacteriota</taxon>
        <taxon>Cyanophyceae</taxon>
        <taxon>Nostocales</taxon>
        <taxon>Scytonemataceae</taxon>
        <taxon>Scytonema</taxon>
    </lineage>
</organism>
<dbReference type="PANTHER" id="PTHR35149:SF1">
    <property type="entry name" value="DUF5655 DOMAIN-CONTAINING PROTEIN"/>
    <property type="match status" value="1"/>
</dbReference>
<gene>
    <name evidence="3" type="ORF">WA1_24170</name>
</gene>
<evidence type="ECO:0000259" key="2">
    <source>
        <dbReference type="Pfam" id="PF07510"/>
    </source>
</evidence>
<proteinExistence type="predicted"/>
<comment type="caution">
    <text evidence="3">The sequence shown here is derived from an EMBL/GenBank/DDBJ whole genome shotgun (WGS) entry which is preliminary data.</text>
</comment>
<dbReference type="STRING" id="128403.WA1_24170"/>
<name>A0A139X7R2_9CYAN</name>
<evidence type="ECO:0008006" key="5">
    <source>
        <dbReference type="Google" id="ProtNLM"/>
    </source>
</evidence>
<dbReference type="OrthoDB" id="9798761at2"/>
<protein>
    <recommendedName>
        <fullName evidence="5">DUF262 domain-containing protein</fullName>
    </recommendedName>
</protein>
<feature type="domain" description="GmrSD restriction endonucleases N-terminal" evidence="1">
    <location>
        <begin position="17"/>
        <end position="330"/>
    </location>
</feature>
<feature type="domain" description="GmrSD restriction endonucleases C-terminal" evidence="2">
    <location>
        <begin position="603"/>
        <end position="743"/>
    </location>
</feature>
<reference evidence="3 4" key="1">
    <citation type="journal article" date="2013" name="Genome Biol. Evol.">
        <title>Genomes of Stigonematalean cyanobacteria (subsection V) and the evolution of oxygenic photosynthesis from prokaryotes to plastids.</title>
        <authorList>
            <person name="Dagan T."/>
            <person name="Roettger M."/>
            <person name="Stucken K."/>
            <person name="Landan G."/>
            <person name="Koch R."/>
            <person name="Major P."/>
            <person name="Gould S.B."/>
            <person name="Goremykin V.V."/>
            <person name="Rippka R."/>
            <person name="Tandeau de Marsac N."/>
            <person name="Gugger M."/>
            <person name="Lockhart P.J."/>
            <person name="Allen J.F."/>
            <person name="Brune I."/>
            <person name="Maus I."/>
            <person name="Puhler A."/>
            <person name="Martin W.F."/>
        </authorList>
    </citation>
    <scope>NUCLEOTIDE SEQUENCE [LARGE SCALE GENOMIC DNA]</scope>
    <source>
        <strain evidence="3 4">PCC 7110</strain>
    </source>
</reference>
<dbReference type="Pfam" id="PF03235">
    <property type="entry name" value="GmrSD_N"/>
    <property type="match status" value="1"/>
</dbReference>
<dbReference type="PANTHER" id="PTHR35149">
    <property type="entry name" value="SLL5132 PROTEIN"/>
    <property type="match status" value="1"/>
</dbReference>
<accession>A0A139X7R2</accession>
<dbReference type="RefSeq" id="WP_017739974.1">
    <property type="nucleotide sequence ID" value="NZ_KQ976354.1"/>
</dbReference>
<keyword evidence="4" id="KW-1185">Reference proteome</keyword>
<dbReference type="InterPro" id="IPR011089">
    <property type="entry name" value="GmrSD_C"/>
</dbReference>
<dbReference type="EMBL" id="ANNX02000026">
    <property type="protein sequence ID" value="KYC40738.1"/>
    <property type="molecule type" value="Genomic_DNA"/>
</dbReference>
<dbReference type="AlphaFoldDB" id="A0A139X7R2"/>
<dbReference type="Pfam" id="PF07510">
    <property type="entry name" value="GmrSD_C"/>
    <property type="match status" value="1"/>
</dbReference>
<dbReference type="InterPro" id="IPR004919">
    <property type="entry name" value="GmrSD_N"/>
</dbReference>
<dbReference type="Proteomes" id="UP000076925">
    <property type="component" value="Unassembled WGS sequence"/>
</dbReference>
<evidence type="ECO:0000313" key="4">
    <source>
        <dbReference type="Proteomes" id="UP000076925"/>
    </source>
</evidence>